<evidence type="ECO:0000313" key="2">
    <source>
        <dbReference type="Proteomes" id="UP001497516"/>
    </source>
</evidence>
<protein>
    <submittedName>
        <fullName evidence="1">Uncharacterized protein</fullName>
    </submittedName>
</protein>
<dbReference type="AlphaFoldDB" id="A0AAV2GBW7"/>
<reference evidence="1 2" key="1">
    <citation type="submission" date="2024-04" db="EMBL/GenBank/DDBJ databases">
        <authorList>
            <person name="Fracassetti M."/>
        </authorList>
    </citation>
    <scope>NUCLEOTIDE SEQUENCE [LARGE SCALE GENOMIC DNA]</scope>
</reference>
<sequence>MQFPSGSSLVSCCSDVLRLNEAFRIPSPIHRRQTRCSKQSPSRRCVLLPRRSRCPLWLRLRTVAVAYMTRSLDLPSNPADAPSLLPISVMINGHRRSGHHVPVTVESAHRRQELPLEVASQPPSKQAIRYHLV</sequence>
<proteinExistence type="predicted"/>
<keyword evidence="2" id="KW-1185">Reference proteome</keyword>
<organism evidence="1 2">
    <name type="scientific">Linum trigynum</name>
    <dbReference type="NCBI Taxonomy" id="586398"/>
    <lineage>
        <taxon>Eukaryota</taxon>
        <taxon>Viridiplantae</taxon>
        <taxon>Streptophyta</taxon>
        <taxon>Embryophyta</taxon>
        <taxon>Tracheophyta</taxon>
        <taxon>Spermatophyta</taxon>
        <taxon>Magnoliopsida</taxon>
        <taxon>eudicotyledons</taxon>
        <taxon>Gunneridae</taxon>
        <taxon>Pentapetalae</taxon>
        <taxon>rosids</taxon>
        <taxon>fabids</taxon>
        <taxon>Malpighiales</taxon>
        <taxon>Linaceae</taxon>
        <taxon>Linum</taxon>
    </lineage>
</organism>
<evidence type="ECO:0000313" key="1">
    <source>
        <dbReference type="EMBL" id="CAL1407213.1"/>
    </source>
</evidence>
<gene>
    <name evidence="1" type="ORF">LTRI10_LOCUS46893</name>
</gene>
<accession>A0AAV2GBW7</accession>
<name>A0AAV2GBW7_9ROSI</name>
<dbReference type="EMBL" id="OZ034821">
    <property type="protein sequence ID" value="CAL1407213.1"/>
    <property type="molecule type" value="Genomic_DNA"/>
</dbReference>
<dbReference type="Proteomes" id="UP001497516">
    <property type="component" value="Chromosome 8"/>
</dbReference>